<dbReference type="InterPro" id="IPR015943">
    <property type="entry name" value="WD40/YVTN_repeat-like_dom_sf"/>
</dbReference>
<organism evidence="1">
    <name type="scientific">marine sediment metagenome</name>
    <dbReference type="NCBI Taxonomy" id="412755"/>
    <lineage>
        <taxon>unclassified sequences</taxon>
        <taxon>metagenomes</taxon>
        <taxon>ecological metagenomes</taxon>
    </lineage>
</organism>
<dbReference type="Gene3D" id="2.130.10.10">
    <property type="entry name" value="YVTN repeat-like/Quinoprotein amine dehydrogenase"/>
    <property type="match status" value="1"/>
</dbReference>
<dbReference type="SUPFAM" id="SSF69318">
    <property type="entry name" value="Integrin alpha N-terminal domain"/>
    <property type="match status" value="1"/>
</dbReference>
<feature type="non-terminal residue" evidence="1">
    <location>
        <position position="218"/>
    </location>
</feature>
<sequence>VVISYPCDISPYRKTEVFNAQYPYLHKILGYGRRHMTPALADMNNDNHPDILTGGESGILLAYDAYNDQEIWQTSSMSGGILNSPAVGNIHWRYPSDIEVTYDVSQGNNGRIRLVRSFNGADLTNWPLDLDGRVCTSPALAKLEGRSDEYCDIVFGSTYPKVYAVNYMKDPIYPFPLPVFGLPNSAIIGDIDGDRKSEIILASDDGYLHVWENIDSKV</sequence>
<comment type="caution">
    <text evidence="1">The sequence shown here is derived from an EMBL/GenBank/DDBJ whole genome shotgun (WGS) entry which is preliminary data.</text>
</comment>
<feature type="non-terminal residue" evidence="1">
    <location>
        <position position="1"/>
    </location>
</feature>
<dbReference type="InterPro" id="IPR028994">
    <property type="entry name" value="Integrin_alpha_N"/>
</dbReference>
<accession>X1GHS2</accession>
<dbReference type="EMBL" id="BARU01013035">
    <property type="protein sequence ID" value="GAH32558.1"/>
    <property type="molecule type" value="Genomic_DNA"/>
</dbReference>
<proteinExistence type="predicted"/>
<evidence type="ECO:0000313" key="1">
    <source>
        <dbReference type="EMBL" id="GAH32558.1"/>
    </source>
</evidence>
<gene>
    <name evidence="1" type="ORF">S03H2_23756</name>
</gene>
<reference evidence="1" key="1">
    <citation type="journal article" date="2014" name="Front. Microbiol.">
        <title>High frequency of phylogenetically diverse reductive dehalogenase-homologous genes in deep subseafloor sedimentary metagenomes.</title>
        <authorList>
            <person name="Kawai M."/>
            <person name="Futagami T."/>
            <person name="Toyoda A."/>
            <person name="Takaki Y."/>
            <person name="Nishi S."/>
            <person name="Hori S."/>
            <person name="Arai W."/>
            <person name="Tsubouchi T."/>
            <person name="Morono Y."/>
            <person name="Uchiyama I."/>
            <person name="Ito T."/>
            <person name="Fujiyama A."/>
            <person name="Inagaki F."/>
            <person name="Takami H."/>
        </authorList>
    </citation>
    <scope>NUCLEOTIDE SEQUENCE</scope>
    <source>
        <strain evidence="1">Expedition CK06-06</strain>
    </source>
</reference>
<dbReference type="AlphaFoldDB" id="X1GHS2"/>
<name>X1GHS2_9ZZZZ</name>
<protein>
    <submittedName>
        <fullName evidence="1">Uncharacterized protein</fullName>
    </submittedName>
</protein>